<proteinExistence type="predicted"/>
<gene>
    <name evidence="2" type="ORF">BDQ12DRAFT_693638</name>
</gene>
<keyword evidence="1" id="KW-1133">Transmembrane helix</keyword>
<protein>
    <submittedName>
        <fullName evidence="2">Uncharacterized protein</fullName>
    </submittedName>
</protein>
<evidence type="ECO:0000313" key="3">
    <source>
        <dbReference type="Proteomes" id="UP000308652"/>
    </source>
</evidence>
<dbReference type="EMBL" id="ML213714">
    <property type="protein sequence ID" value="TFK31725.1"/>
    <property type="molecule type" value="Genomic_DNA"/>
</dbReference>
<dbReference type="Proteomes" id="UP000308652">
    <property type="component" value="Unassembled WGS sequence"/>
</dbReference>
<reference evidence="2 3" key="1">
    <citation type="journal article" date="2019" name="Nat. Ecol. Evol.">
        <title>Megaphylogeny resolves global patterns of mushroom evolution.</title>
        <authorList>
            <person name="Varga T."/>
            <person name="Krizsan K."/>
            <person name="Foldi C."/>
            <person name="Dima B."/>
            <person name="Sanchez-Garcia M."/>
            <person name="Sanchez-Ramirez S."/>
            <person name="Szollosi G.J."/>
            <person name="Szarkandi J.G."/>
            <person name="Papp V."/>
            <person name="Albert L."/>
            <person name="Andreopoulos W."/>
            <person name="Angelini C."/>
            <person name="Antonin V."/>
            <person name="Barry K.W."/>
            <person name="Bougher N.L."/>
            <person name="Buchanan P."/>
            <person name="Buyck B."/>
            <person name="Bense V."/>
            <person name="Catcheside P."/>
            <person name="Chovatia M."/>
            <person name="Cooper J."/>
            <person name="Damon W."/>
            <person name="Desjardin D."/>
            <person name="Finy P."/>
            <person name="Geml J."/>
            <person name="Haridas S."/>
            <person name="Hughes K."/>
            <person name="Justo A."/>
            <person name="Karasinski D."/>
            <person name="Kautmanova I."/>
            <person name="Kiss B."/>
            <person name="Kocsube S."/>
            <person name="Kotiranta H."/>
            <person name="LaButti K.M."/>
            <person name="Lechner B.E."/>
            <person name="Liimatainen K."/>
            <person name="Lipzen A."/>
            <person name="Lukacs Z."/>
            <person name="Mihaltcheva S."/>
            <person name="Morgado L.N."/>
            <person name="Niskanen T."/>
            <person name="Noordeloos M.E."/>
            <person name="Ohm R.A."/>
            <person name="Ortiz-Santana B."/>
            <person name="Ovrebo C."/>
            <person name="Racz N."/>
            <person name="Riley R."/>
            <person name="Savchenko A."/>
            <person name="Shiryaev A."/>
            <person name="Soop K."/>
            <person name="Spirin V."/>
            <person name="Szebenyi C."/>
            <person name="Tomsovsky M."/>
            <person name="Tulloss R.E."/>
            <person name="Uehling J."/>
            <person name="Grigoriev I.V."/>
            <person name="Vagvolgyi C."/>
            <person name="Papp T."/>
            <person name="Martin F.M."/>
            <person name="Miettinen O."/>
            <person name="Hibbett D.S."/>
            <person name="Nagy L.G."/>
        </authorList>
    </citation>
    <scope>NUCLEOTIDE SEQUENCE [LARGE SCALE GENOMIC DNA]</scope>
    <source>
        <strain evidence="2 3">CBS 166.37</strain>
    </source>
</reference>
<accession>A0A5C3LGI7</accession>
<keyword evidence="1" id="KW-0812">Transmembrane</keyword>
<dbReference type="AlphaFoldDB" id="A0A5C3LGI7"/>
<evidence type="ECO:0000256" key="1">
    <source>
        <dbReference type="SAM" id="Phobius"/>
    </source>
</evidence>
<sequence>MISITRYTNTPDYISMFLSSMYAARLILVPVPAILSLNLHSFSPIAVNQIYSLQSDTHDHSWREKRVGFIAFGISDGAGIYESRLRLND</sequence>
<keyword evidence="3" id="KW-1185">Reference proteome</keyword>
<evidence type="ECO:0000313" key="2">
    <source>
        <dbReference type="EMBL" id="TFK31725.1"/>
    </source>
</evidence>
<feature type="transmembrane region" description="Helical" evidence="1">
    <location>
        <begin position="13"/>
        <end position="35"/>
    </location>
</feature>
<keyword evidence="1" id="KW-0472">Membrane</keyword>
<organism evidence="2 3">
    <name type="scientific">Crucibulum laeve</name>
    <dbReference type="NCBI Taxonomy" id="68775"/>
    <lineage>
        <taxon>Eukaryota</taxon>
        <taxon>Fungi</taxon>
        <taxon>Dikarya</taxon>
        <taxon>Basidiomycota</taxon>
        <taxon>Agaricomycotina</taxon>
        <taxon>Agaricomycetes</taxon>
        <taxon>Agaricomycetidae</taxon>
        <taxon>Agaricales</taxon>
        <taxon>Agaricineae</taxon>
        <taxon>Nidulariaceae</taxon>
        <taxon>Crucibulum</taxon>
    </lineage>
</organism>
<name>A0A5C3LGI7_9AGAR</name>